<evidence type="ECO:0000313" key="2">
    <source>
        <dbReference type="Proteomes" id="UP000324222"/>
    </source>
</evidence>
<reference evidence="1 2" key="1">
    <citation type="submission" date="2019-05" db="EMBL/GenBank/DDBJ databases">
        <title>Another draft genome of Portunus trituberculatus and its Hox gene families provides insights of decapod evolution.</title>
        <authorList>
            <person name="Jeong J.-H."/>
            <person name="Song I."/>
            <person name="Kim S."/>
            <person name="Choi T."/>
            <person name="Kim D."/>
            <person name="Ryu S."/>
            <person name="Kim W."/>
        </authorList>
    </citation>
    <scope>NUCLEOTIDE SEQUENCE [LARGE SCALE GENOMIC DNA]</scope>
    <source>
        <tissue evidence="1">Muscle</tissue>
    </source>
</reference>
<proteinExistence type="predicted"/>
<organism evidence="1 2">
    <name type="scientific">Portunus trituberculatus</name>
    <name type="common">Swimming crab</name>
    <name type="synonym">Neptunus trituberculatus</name>
    <dbReference type="NCBI Taxonomy" id="210409"/>
    <lineage>
        <taxon>Eukaryota</taxon>
        <taxon>Metazoa</taxon>
        <taxon>Ecdysozoa</taxon>
        <taxon>Arthropoda</taxon>
        <taxon>Crustacea</taxon>
        <taxon>Multicrustacea</taxon>
        <taxon>Malacostraca</taxon>
        <taxon>Eumalacostraca</taxon>
        <taxon>Eucarida</taxon>
        <taxon>Decapoda</taxon>
        <taxon>Pleocyemata</taxon>
        <taxon>Brachyura</taxon>
        <taxon>Eubrachyura</taxon>
        <taxon>Portunoidea</taxon>
        <taxon>Portunidae</taxon>
        <taxon>Portuninae</taxon>
        <taxon>Portunus</taxon>
    </lineage>
</organism>
<name>A0A5B7JUI4_PORTR</name>
<evidence type="ECO:0000313" key="1">
    <source>
        <dbReference type="EMBL" id="MPC97986.1"/>
    </source>
</evidence>
<dbReference type="Proteomes" id="UP000324222">
    <property type="component" value="Unassembled WGS sequence"/>
</dbReference>
<keyword evidence="2" id="KW-1185">Reference proteome</keyword>
<dbReference type="EMBL" id="VSRR010112276">
    <property type="protein sequence ID" value="MPC97986.1"/>
    <property type="molecule type" value="Genomic_DNA"/>
</dbReference>
<sequence length="61" mass="6850">MLWRCDAGVFQNIVLSLRAPPRPAPPQPALTLHRRWVGGTSLRPYKSAKPTPCRVTREGEI</sequence>
<accession>A0A5B7JUI4</accession>
<comment type="caution">
    <text evidence="1">The sequence shown here is derived from an EMBL/GenBank/DDBJ whole genome shotgun (WGS) entry which is preliminary data.</text>
</comment>
<protein>
    <submittedName>
        <fullName evidence="1">Uncharacterized protein</fullName>
    </submittedName>
</protein>
<gene>
    <name evidence="1" type="ORF">E2C01_093335</name>
</gene>
<dbReference type="AlphaFoldDB" id="A0A5B7JUI4"/>